<evidence type="ECO:0000256" key="2">
    <source>
        <dbReference type="ARBA" id="ARBA00022692"/>
    </source>
</evidence>
<protein>
    <submittedName>
        <fullName evidence="6">Type IV secretion protein</fullName>
    </submittedName>
</protein>
<evidence type="ECO:0000256" key="3">
    <source>
        <dbReference type="ARBA" id="ARBA00022989"/>
    </source>
</evidence>
<name>A0ABN4AW21_9BURK</name>
<dbReference type="GeneID" id="79939321"/>
<reference evidence="6 7" key="1">
    <citation type="journal article" date="2012" name="Vet. Microbiol.">
        <title>Comparative genomic analyses of the Taylorellae.</title>
        <authorList>
            <person name="Hauser H."/>
            <person name="Richter D.C."/>
            <person name="van Tonder A."/>
            <person name="Clark L."/>
            <person name="Preston A."/>
        </authorList>
    </citation>
    <scope>NUCLEOTIDE SEQUENCE [LARGE SCALE GENOMIC DNA]</scope>
    <source>
        <strain evidence="6 7">ATCC 35865</strain>
    </source>
</reference>
<evidence type="ECO:0000313" key="7">
    <source>
        <dbReference type="Proteomes" id="UP000003121"/>
    </source>
</evidence>
<comment type="subcellular location">
    <subcellularLocation>
        <location evidence="1">Membrane</location>
    </subcellularLocation>
</comment>
<dbReference type="Proteomes" id="UP000003121">
    <property type="component" value="Chromosome"/>
</dbReference>
<keyword evidence="4 5" id="KW-0472">Membrane</keyword>
<dbReference type="Pfam" id="PF05101">
    <property type="entry name" value="VirB3"/>
    <property type="match status" value="1"/>
</dbReference>
<dbReference type="InterPro" id="IPR007792">
    <property type="entry name" value="T4SS_VirB3/TrbD/AvhB"/>
</dbReference>
<evidence type="ECO:0000256" key="4">
    <source>
        <dbReference type="ARBA" id="ARBA00023136"/>
    </source>
</evidence>
<evidence type="ECO:0000313" key="6">
    <source>
        <dbReference type="EMBL" id="AFN36178.1"/>
    </source>
</evidence>
<sequence>MDDLPEYPTFNGLSRSAMIWGIPIMALALIVGVSMVISLILLQFIGLQGFLAFALAIPLLFMLKSISANDDQAMNILWYEVLCLLKKKNSKAFGGTNTILATKFGNTKDDYSRLVKEYFEQANRARRLLAKNKPSRNTRIN</sequence>
<feature type="transmembrane region" description="Helical" evidence="5">
    <location>
        <begin position="49"/>
        <end position="67"/>
    </location>
</feature>
<evidence type="ECO:0000256" key="1">
    <source>
        <dbReference type="ARBA" id="ARBA00004370"/>
    </source>
</evidence>
<evidence type="ECO:0000256" key="5">
    <source>
        <dbReference type="SAM" id="Phobius"/>
    </source>
</evidence>
<keyword evidence="3 5" id="KW-1133">Transmembrane helix</keyword>
<gene>
    <name evidence="6" type="ORF">KUI_1113</name>
</gene>
<keyword evidence="2 5" id="KW-0812">Transmembrane</keyword>
<dbReference type="EMBL" id="CP003264">
    <property type="protein sequence ID" value="AFN36178.1"/>
    <property type="molecule type" value="Genomic_DNA"/>
</dbReference>
<feature type="transmembrane region" description="Helical" evidence="5">
    <location>
        <begin position="20"/>
        <end position="42"/>
    </location>
</feature>
<proteinExistence type="predicted"/>
<keyword evidence="7" id="KW-1185">Reference proteome</keyword>
<accession>A0ABN4AW21</accession>
<organism evidence="6 7">
    <name type="scientific">Taylorella equigenitalis ATCC 35865</name>
    <dbReference type="NCBI Taxonomy" id="743973"/>
    <lineage>
        <taxon>Bacteria</taxon>
        <taxon>Pseudomonadati</taxon>
        <taxon>Pseudomonadota</taxon>
        <taxon>Betaproteobacteria</taxon>
        <taxon>Burkholderiales</taxon>
        <taxon>Alcaligenaceae</taxon>
        <taxon>Taylorella</taxon>
    </lineage>
</organism>
<dbReference type="RefSeq" id="WP_014840490.1">
    <property type="nucleotide sequence ID" value="NC_018108.1"/>
</dbReference>